<proteinExistence type="predicted"/>
<reference evidence="2" key="1">
    <citation type="journal article" date="2020" name="ISME J.">
        <title>Comparative genomics reveals insights into cyanobacterial evolution and habitat adaptation.</title>
        <authorList>
            <person name="Chen M.Y."/>
            <person name="Teng W.K."/>
            <person name="Zhao L."/>
            <person name="Hu C.X."/>
            <person name="Zhou Y.K."/>
            <person name="Han B.P."/>
            <person name="Song L.R."/>
            <person name="Shu W.S."/>
        </authorList>
    </citation>
    <scope>NUCLEOTIDE SEQUENCE [LARGE SCALE GENOMIC DNA]</scope>
    <source>
        <strain evidence="2">FACHB-251</strain>
    </source>
</reference>
<name>A0A926WM47_9NOST</name>
<dbReference type="RefSeq" id="WP_190565110.1">
    <property type="nucleotide sequence ID" value="NZ_JACJQU010000041.1"/>
</dbReference>
<organism evidence="1 2">
    <name type="scientific">Anabaena sphaerica FACHB-251</name>
    <dbReference type="NCBI Taxonomy" id="2692883"/>
    <lineage>
        <taxon>Bacteria</taxon>
        <taxon>Bacillati</taxon>
        <taxon>Cyanobacteriota</taxon>
        <taxon>Cyanophyceae</taxon>
        <taxon>Nostocales</taxon>
        <taxon>Nostocaceae</taxon>
        <taxon>Anabaena</taxon>
    </lineage>
</organism>
<gene>
    <name evidence="1" type="ORF">H6G06_26845</name>
</gene>
<dbReference type="AlphaFoldDB" id="A0A926WM47"/>
<dbReference type="Proteomes" id="UP000662185">
    <property type="component" value="Unassembled WGS sequence"/>
</dbReference>
<keyword evidence="2" id="KW-1185">Reference proteome</keyword>
<protein>
    <submittedName>
        <fullName evidence="1">Uncharacterized protein</fullName>
    </submittedName>
</protein>
<sequence length="129" mass="15464">MITLTVNPLILNNDKIPNKNGIKHKDITMIFPISINYKLYIEEIIFEELENEKINELKQILKTEHIDTFSDYLAEYWEEYEDEDEYLDKFGSEDIRYNMHYLDMVSENPNYEEIVGFLAKNRDGIITLF</sequence>
<evidence type="ECO:0000313" key="1">
    <source>
        <dbReference type="EMBL" id="MBD2296994.1"/>
    </source>
</evidence>
<evidence type="ECO:0000313" key="2">
    <source>
        <dbReference type="Proteomes" id="UP000662185"/>
    </source>
</evidence>
<accession>A0A926WM47</accession>
<comment type="caution">
    <text evidence="1">The sequence shown here is derived from an EMBL/GenBank/DDBJ whole genome shotgun (WGS) entry which is preliminary data.</text>
</comment>
<dbReference type="EMBL" id="JACJQU010000041">
    <property type="protein sequence ID" value="MBD2296994.1"/>
    <property type="molecule type" value="Genomic_DNA"/>
</dbReference>